<organism evidence="11 12">
    <name type="scientific">Paenibacillus segetis</name>
    <dbReference type="NCBI Taxonomy" id="1325360"/>
    <lineage>
        <taxon>Bacteria</taxon>
        <taxon>Bacillati</taxon>
        <taxon>Bacillota</taxon>
        <taxon>Bacilli</taxon>
        <taxon>Bacillales</taxon>
        <taxon>Paenibacillaceae</taxon>
        <taxon>Paenibacillus</taxon>
    </lineage>
</organism>
<evidence type="ECO:0000256" key="8">
    <source>
        <dbReference type="PROSITE-ProRule" id="PRU00169"/>
    </source>
</evidence>
<evidence type="ECO:0000256" key="5">
    <source>
        <dbReference type="ARBA" id="ARBA00023015"/>
    </source>
</evidence>
<dbReference type="InterPro" id="IPR001789">
    <property type="entry name" value="Sig_transdc_resp-reg_receiver"/>
</dbReference>
<dbReference type="InterPro" id="IPR051552">
    <property type="entry name" value="HptR"/>
</dbReference>
<evidence type="ECO:0000256" key="4">
    <source>
        <dbReference type="ARBA" id="ARBA00023012"/>
    </source>
</evidence>
<dbReference type="InterPro" id="IPR009057">
    <property type="entry name" value="Homeodomain-like_sf"/>
</dbReference>
<reference evidence="12" key="1">
    <citation type="journal article" date="2019" name="Int. J. Syst. Evol. Microbiol.">
        <title>The Global Catalogue of Microorganisms (GCM) 10K type strain sequencing project: providing services to taxonomists for standard genome sequencing and annotation.</title>
        <authorList>
            <consortium name="The Broad Institute Genomics Platform"/>
            <consortium name="The Broad Institute Genome Sequencing Center for Infectious Disease"/>
            <person name="Wu L."/>
            <person name="Ma J."/>
        </authorList>
    </citation>
    <scope>NUCLEOTIDE SEQUENCE [LARGE SCALE GENOMIC DNA]</scope>
    <source>
        <strain evidence="12">CGMCC 1.12769</strain>
    </source>
</reference>
<dbReference type="InterPro" id="IPR018062">
    <property type="entry name" value="HTH_AraC-typ_CS"/>
</dbReference>
<dbReference type="EMBL" id="BMFT01000001">
    <property type="protein sequence ID" value="GGH28828.1"/>
    <property type="molecule type" value="Genomic_DNA"/>
</dbReference>
<keyword evidence="3 8" id="KW-0597">Phosphoprotein</keyword>
<evidence type="ECO:0000313" key="11">
    <source>
        <dbReference type="EMBL" id="GGH28828.1"/>
    </source>
</evidence>
<comment type="caution">
    <text evidence="11">The sequence shown here is derived from an EMBL/GenBank/DDBJ whole genome shotgun (WGS) entry which is preliminary data.</text>
</comment>
<evidence type="ECO:0000256" key="7">
    <source>
        <dbReference type="ARBA" id="ARBA00023163"/>
    </source>
</evidence>
<comment type="subcellular location">
    <subcellularLocation>
        <location evidence="1">Cytoplasm</location>
    </subcellularLocation>
</comment>
<dbReference type="InterPro" id="IPR041522">
    <property type="entry name" value="CdaR_GGDEF"/>
</dbReference>
<evidence type="ECO:0000256" key="3">
    <source>
        <dbReference type="ARBA" id="ARBA00022553"/>
    </source>
</evidence>
<dbReference type="Pfam" id="PF12833">
    <property type="entry name" value="HTH_18"/>
    <property type="match status" value="1"/>
</dbReference>
<dbReference type="GO" id="GO:0003677">
    <property type="term" value="F:DNA binding"/>
    <property type="evidence" value="ECO:0007669"/>
    <property type="project" value="UniProtKB-KW"/>
</dbReference>
<dbReference type="SUPFAM" id="SSF46689">
    <property type="entry name" value="Homeodomain-like"/>
    <property type="match status" value="2"/>
</dbReference>
<dbReference type="PANTHER" id="PTHR42713">
    <property type="entry name" value="HISTIDINE KINASE-RELATED"/>
    <property type="match status" value="1"/>
</dbReference>
<dbReference type="Pfam" id="PF17853">
    <property type="entry name" value="GGDEF_2"/>
    <property type="match status" value="1"/>
</dbReference>
<sequence>MIKVMIVDDDLLVRNNLKYMLSTELPQLHGSSEFILCGEANDGREALDKISDYAPDIILSDMKMPNMDGLILCEALHTRYPDIQFIALSNYDDFNYVHGTLQNGAVDYILKHKMSAVTLIAALRKASRSLIQNSKQPDHALDINNINALKQDFLIYLLTGFYSDVDEISAHMDTLGLKLDLTQVLVIVMCIDDYQSMDLKKTTLLQFSVINIASEILEDQRNGAICHIANENYAILLSFADIFSQQKIQDIVQNTMSRLSSCMKNFLNLSVSFSIGQVCSQIHQLPQSYLQAEKKLKNKFYYDAGAVFTNTDEQQGAAMLNYFDIKKESTLSHFISIQDREGIHTVLSNLFSEIRANKPPLAIAQMVFTDLLSLINKTCKNHSIDLREVYADNILPEKHLSDFSSLSSVQDWLLSLFERLCDALTMREAAPTSIYVREALDYIHLHFAEDISLSLVADKINISNVYLSKLFKQEIGIGFAEYLTKYRLKLAQSLLRQHQLSIHDIAAASGFNDYIYFLKTFKKHIGVTPTEYVKNDVKG</sequence>
<protein>
    <submittedName>
        <fullName evidence="11">DNA-binding response regulator</fullName>
    </submittedName>
</protein>
<keyword evidence="4" id="KW-0902">Two-component regulatory system</keyword>
<dbReference type="SUPFAM" id="SSF52172">
    <property type="entry name" value="CheY-like"/>
    <property type="match status" value="1"/>
</dbReference>
<name>A0ABQ1YLD2_9BACL</name>
<proteinExistence type="predicted"/>
<evidence type="ECO:0000256" key="2">
    <source>
        <dbReference type="ARBA" id="ARBA00022490"/>
    </source>
</evidence>
<dbReference type="SMART" id="SM00448">
    <property type="entry name" value="REC"/>
    <property type="match status" value="1"/>
</dbReference>
<keyword evidence="12" id="KW-1185">Reference proteome</keyword>
<feature type="domain" description="HTH araC/xylS-type" evidence="9">
    <location>
        <begin position="437"/>
        <end position="535"/>
    </location>
</feature>
<keyword evidence="2" id="KW-0963">Cytoplasm</keyword>
<keyword evidence="7" id="KW-0804">Transcription</keyword>
<dbReference type="Pfam" id="PF00072">
    <property type="entry name" value="Response_reg"/>
    <property type="match status" value="1"/>
</dbReference>
<evidence type="ECO:0000259" key="9">
    <source>
        <dbReference type="PROSITE" id="PS01124"/>
    </source>
</evidence>
<dbReference type="CDD" id="cd17536">
    <property type="entry name" value="REC_YesN-like"/>
    <property type="match status" value="1"/>
</dbReference>
<dbReference type="SMART" id="SM00342">
    <property type="entry name" value="HTH_ARAC"/>
    <property type="match status" value="1"/>
</dbReference>
<evidence type="ECO:0000259" key="10">
    <source>
        <dbReference type="PROSITE" id="PS50110"/>
    </source>
</evidence>
<evidence type="ECO:0000256" key="1">
    <source>
        <dbReference type="ARBA" id="ARBA00004496"/>
    </source>
</evidence>
<gene>
    <name evidence="11" type="primary">yesN</name>
    <name evidence="11" type="ORF">GCM10008013_31070</name>
</gene>
<keyword evidence="6 11" id="KW-0238">DNA-binding</keyword>
<dbReference type="PROSITE" id="PS01124">
    <property type="entry name" value="HTH_ARAC_FAMILY_2"/>
    <property type="match status" value="1"/>
</dbReference>
<evidence type="ECO:0000313" key="12">
    <source>
        <dbReference type="Proteomes" id="UP000659344"/>
    </source>
</evidence>
<feature type="modified residue" description="4-aspartylphosphate" evidence="8">
    <location>
        <position position="61"/>
    </location>
</feature>
<accession>A0ABQ1YLD2</accession>
<dbReference type="InterPro" id="IPR018060">
    <property type="entry name" value="HTH_AraC"/>
</dbReference>
<dbReference type="Gene3D" id="3.40.50.2300">
    <property type="match status" value="1"/>
</dbReference>
<feature type="domain" description="Response regulatory" evidence="10">
    <location>
        <begin position="3"/>
        <end position="126"/>
    </location>
</feature>
<dbReference type="PANTHER" id="PTHR42713:SF3">
    <property type="entry name" value="TRANSCRIPTIONAL REGULATORY PROTEIN HPTR"/>
    <property type="match status" value="1"/>
</dbReference>
<dbReference type="InterPro" id="IPR011006">
    <property type="entry name" value="CheY-like_superfamily"/>
</dbReference>
<dbReference type="Proteomes" id="UP000659344">
    <property type="component" value="Unassembled WGS sequence"/>
</dbReference>
<dbReference type="PROSITE" id="PS50110">
    <property type="entry name" value="RESPONSE_REGULATORY"/>
    <property type="match status" value="1"/>
</dbReference>
<keyword evidence="5" id="KW-0805">Transcription regulation</keyword>
<evidence type="ECO:0000256" key="6">
    <source>
        <dbReference type="ARBA" id="ARBA00023125"/>
    </source>
</evidence>
<dbReference type="Gene3D" id="1.10.10.60">
    <property type="entry name" value="Homeodomain-like"/>
    <property type="match status" value="2"/>
</dbReference>
<dbReference type="RefSeq" id="WP_188540350.1">
    <property type="nucleotide sequence ID" value="NZ_BMFT01000001.1"/>
</dbReference>
<dbReference type="PROSITE" id="PS00041">
    <property type="entry name" value="HTH_ARAC_FAMILY_1"/>
    <property type="match status" value="1"/>
</dbReference>